<protein>
    <recommendedName>
        <fullName evidence="2">DUF4200 domain-containing protein</fullName>
    </recommendedName>
</protein>
<proteinExistence type="predicted"/>
<keyword evidence="1" id="KW-0175">Coiled coil</keyword>
<organism evidence="3 4">
    <name type="scientific">Tritrichomonas musculus</name>
    <dbReference type="NCBI Taxonomy" id="1915356"/>
    <lineage>
        <taxon>Eukaryota</taxon>
        <taxon>Metamonada</taxon>
        <taxon>Parabasalia</taxon>
        <taxon>Tritrichomonadida</taxon>
        <taxon>Tritrichomonadidae</taxon>
        <taxon>Tritrichomonas</taxon>
    </lineage>
</organism>
<dbReference type="Proteomes" id="UP001470230">
    <property type="component" value="Unassembled WGS sequence"/>
</dbReference>
<evidence type="ECO:0000313" key="4">
    <source>
        <dbReference type="Proteomes" id="UP001470230"/>
    </source>
</evidence>
<gene>
    <name evidence="3" type="ORF">M9Y10_041775</name>
</gene>
<dbReference type="EMBL" id="JAPFFF010000007">
    <property type="protein sequence ID" value="KAK8886313.1"/>
    <property type="molecule type" value="Genomic_DNA"/>
</dbReference>
<name>A0ABR2K5A8_9EUKA</name>
<dbReference type="InterPro" id="IPR025252">
    <property type="entry name" value="DUF4200"/>
</dbReference>
<evidence type="ECO:0000256" key="1">
    <source>
        <dbReference type="SAM" id="Coils"/>
    </source>
</evidence>
<sequence>MDNPKATITPFITEQKRTKTNFEKRYLEAFGNRQERRLDLPGFSPALISKKQELEQIQQKLADERLNYEYWLQEYEHRKADINNRKRIHEEEENIHNQFNKQAQEDIKRTKDNIEKEFKLTVKLEKELSALIVKEQQLAEKLQALRSQIEYYKPCADFLEDIVISTKMFETPEAVLSRYQALTTTKHDWSVALHDELRMDDKFTQKKAYLAFLKNQQVERNHKLVVLREEQEKKLKEKRYKQISVIKIVERTDEKKAEIATIQASINNICRQIIQNPIQPVRSHMTKQEVPNTVEGKLDIIKNRFLDLVEVVGDPEAGRLVKIDEDLKDFLKATRKANENQSRLNSPKKIRNDLVVSSKVEAEKDNFDQSQNESSILEKKI</sequence>
<feature type="domain" description="DUF4200" evidence="2">
    <location>
        <begin position="47"/>
        <end position="163"/>
    </location>
</feature>
<accession>A0ABR2K5A8</accession>
<evidence type="ECO:0000313" key="3">
    <source>
        <dbReference type="EMBL" id="KAK8886313.1"/>
    </source>
</evidence>
<comment type="caution">
    <text evidence="3">The sequence shown here is derived from an EMBL/GenBank/DDBJ whole genome shotgun (WGS) entry which is preliminary data.</text>
</comment>
<reference evidence="3 4" key="1">
    <citation type="submission" date="2024-04" db="EMBL/GenBank/DDBJ databases">
        <title>Tritrichomonas musculus Genome.</title>
        <authorList>
            <person name="Alves-Ferreira E."/>
            <person name="Grigg M."/>
            <person name="Lorenzi H."/>
            <person name="Galac M."/>
        </authorList>
    </citation>
    <scope>NUCLEOTIDE SEQUENCE [LARGE SCALE GENOMIC DNA]</scope>
    <source>
        <strain evidence="3 4">EAF2021</strain>
    </source>
</reference>
<keyword evidence="4" id="KW-1185">Reference proteome</keyword>
<evidence type="ECO:0000259" key="2">
    <source>
        <dbReference type="Pfam" id="PF13863"/>
    </source>
</evidence>
<feature type="coiled-coil region" evidence="1">
    <location>
        <begin position="47"/>
        <end position="148"/>
    </location>
</feature>
<dbReference type="Pfam" id="PF13863">
    <property type="entry name" value="DUF4200"/>
    <property type="match status" value="1"/>
</dbReference>